<dbReference type="EMBL" id="LZEX01000001">
    <property type="protein sequence ID" value="OBU11354.1"/>
    <property type="molecule type" value="Genomic_DNA"/>
</dbReference>
<accession>A0A1B8HQ65</accession>
<reference evidence="2 3" key="1">
    <citation type="submission" date="2016-06" db="EMBL/GenBank/DDBJ databases">
        <authorList>
            <person name="Kjaerup R.B."/>
            <person name="Dalgaard T.S."/>
            <person name="Juul-Madsen H.R."/>
        </authorList>
    </citation>
    <scope>NUCLEOTIDE SEQUENCE [LARGE SCALE GENOMIC DNA]</scope>
    <source>
        <strain evidence="2 3">GCSL-Mp3</strain>
    </source>
</reference>
<name>A0A1B8HQ65_9GAMM</name>
<protein>
    <submittedName>
        <fullName evidence="2">Uncharacterized protein</fullName>
    </submittedName>
</protein>
<feature type="chain" id="PRO_5008609919" evidence="1">
    <location>
        <begin position="20"/>
        <end position="59"/>
    </location>
</feature>
<gene>
    <name evidence="2" type="ORF">AYY17_00990</name>
</gene>
<comment type="caution">
    <text evidence="2">The sequence shown here is derived from an EMBL/GenBank/DDBJ whole genome shotgun (WGS) entry which is preliminary data.</text>
</comment>
<dbReference type="AlphaFoldDB" id="A0A1B8HQ65"/>
<evidence type="ECO:0000313" key="2">
    <source>
        <dbReference type="EMBL" id="OBU11354.1"/>
    </source>
</evidence>
<dbReference type="Proteomes" id="UP000092247">
    <property type="component" value="Unassembled WGS sequence"/>
</dbReference>
<feature type="signal peptide" evidence="1">
    <location>
        <begin position="1"/>
        <end position="19"/>
    </location>
</feature>
<keyword evidence="1" id="KW-0732">Signal</keyword>
<evidence type="ECO:0000256" key="1">
    <source>
        <dbReference type="SAM" id="SignalP"/>
    </source>
</evidence>
<evidence type="ECO:0000313" key="3">
    <source>
        <dbReference type="Proteomes" id="UP000092247"/>
    </source>
</evidence>
<proteinExistence type="predicted"/>
<dbReference type="RefSeq" id="WP_156656601.1">
    <property type="nucleotide sequence ID" value="NZ_LZEX01000001.1"/>
</dbReference>
<sequence length="59" mass="6665">MRKLFLLCLICGVSYNAYSSEEICSGDMISANDFNNFIFSQEQPFNDSLKEIKAAGKDF</sequence>
<organism evidence="2 3">
    <name type="scientific">Morganella psychrotolerans</name>
    <dbReference type="NCBI Taxonomy" id="368603"/>
    <lineage>
        <taxon>Bacteria</taxon>
        <taxon>Pseudomonadati</taxon>
        <taxon>Pseudomonadota</taxon>
        <taxon>Gammaproteobacteria</taxon>
        <taxon>Enterobacterales</taxon>
        <taxon>Morganellaceae</taxon>
        <taxon>Morganella</taxon>
    </lineage>
</organism>